<name>X1A1M8_9ZZZZ</name>
<proteinExistence type="predicted"/>
<dbReference type="EMBL" id="BART01018539">
    <property type="protein sequence ID" value="GAG75664.1"/>
    <property type="molecule type" value="Genomic_DNA"/>
</dbReference>
<dbReference type="AlphaFoldDB" id="X1A1M8"/>
<sequence>NTSNWFIGHLNNTDETKEIRKFYDFSDFVGSILRAQDKGFVRIKTLSNPYVIPVQVDRFLIDANTLSSE</sequence>
<organism evidence="1">
    <name type="scientific">marine sediment metagenome</name>
    <dbReference type="NCBI Taxonomy" id="412755"/>
    <lineage>
        <taxon>unclassified sequences</taxon>
        <taxon>metagenomes</taxon>
        <taxon>ecological metagenomes</taxon>
    </lineage>
</organism>
<comment type="caution">
    <text evidence="1">The sequence shown here is derived from an EMBL/GenBank/DDBJ whole genome shotgun (WGS) entry which is preliminary data.</text>
</comment>
<evidence type="ECO:0000313" key="1">
    <source>
        <dbReference type="EMBL" id="GAG75664.1"/>
    </source>
</evidence>
<feature type="non-terminal residue" evidence="1">
    <location>
        <position position="1"/>
    </location>
</feature>
<reference evidence="1" key="1">
    <citation type="journal article" date="2014" name="Front. Microbiol.">
        <title>High frequency of phylogenetically diverse reductive dehalogenase-homologous genes in deep subseafloor sedimentary metagenomes.</title>
        <authorList>
            <person name="Kawai M."/>
            <person name="Futagami T."/>
            <person name="Toyoda A."/>
            <person name="Takaki Y."/>
            <person name="Nishi S."/>
            <person name="Hori S."/>
            <person name="Arai W."/>
            <person name="Tsubouchi T."/>
            <person name="Morono Y."/>
            <person name="Uchiyama I."/>
            <person name="Ito T."/>
            <person name="Fujiyama A."/>
            <person name="Inagaki F."/>
            <person name="Takami H."/>
        </authorList>
    </citation>
    <scope>NUCLEOTIDE SEQUENCE</scope>
    <source>
        <strain evidence="1">Expedition CK06-06</strain>
    </source>
</reference>
<protein>
    <submittedName>
        <fullName evidence="1">Uncharacterized protein</fullName>
    </submittedName>
</protein>
<gene>
    <name evidence="1" type="ORF">S01H4_34968</name>
</gene>
<accession>X1A1M8</accession>